<dbReference type="CDD" id="cd00108">
    <property type="entry name" value="KR"/>
    <property type="match status" value="1"/>
</dbReference>
<evidence type="ECO:0000256" key="14">
    <source>
        <dbReference type="PROSITE-ProRule" id="PRU00121"/>
    </source>
</evidence>
<keyword evidence="6" id="KW-0732">Signal</keyword>
<dbReference type="PROSITE" id="PS01186">
    <property type="entry name" value="EGF_2"/>
    <property type="match status" value="1"/>
</dbReference>
<evidence type="ECO:0000259" key="17">
    <source>
        <dbReference type="PROSITE" id="PS50070"/>
    </source>
</evidence>
<keyword evidence="9 15" id="KW-0720">Serine protease</keyword>
<dbReference type="InterPro" id="IPR018114">
    <property type="entry name" value="TRYPSIN_HIS"/>
</dbReference>
<evidence type="ECO:0000256" key="8">
    <source>
        <dbReference type="ARBA" id="ARBA00022801"/>
    </source>
</evidence>
<keyword evidence="4 14" id="KW-0420">Kringle</keyword>
<dbReference type="InterPro" id="IPR001254">
    <property type="entry name" value="Trypsin_dom"/>
</dbReference>
<feature type="disulfide bond" evidence="13">
    <location>
        <begin position="76"/>
        <end position="85"/>
    </location>
</feature>
<keyword evidence="7" id="KW-0677">Repeat</keyword>
<evidence type="ECO:0000259" key="16">
    <source>
        <dbReference type="PROSITE" id="PS50026"/>
    </source>
</evidence>
<dbReference type="InterPro" id="IPR038178">
    <property type="entry name" value="Kringle_sf"/>
</dbReference>
<evidence type="ECO:0000256" key="15">
    <source>
        <dbReference type="RuleBase" id="RU363034"/>
    </source>
</evidence>
<dbReference type="eggNOG" id="KOG3627">
    <property type="taxonomic scope" value="Eukaryota"/>
</dbReference>
<evidence type="ECO:0000313" key="19">
    <source>
        <dbReference type="EMBL" id="KYO37834.1"/>
    </source>
</evidence>
<dbReference type="PROSITE" id="PS00134">
    <property type="entry name" value="TRYPSIN_HIS"/>
    <property type="match status" value="1"/>
</dbReference>
<dbReference type="InterPro" id="IPR000742">
    <property type="entry name" value="EGF"/>
</dbReference>
<dbReference type="FunFam" id="2.40.10.10:FF:000003">
    <property type="entry name" value="Transmembrane serine protease 3"/>
    <property type="match status" value="1"/>
</dbReference>
<dbReference type="eggNOG" id="KOG1217">
    <property type="taxonomic scope" value="Eukaryota"/>
</dbReference>
<protein>
    <submittedName>
        <fullName evidence="19">Coagulation factor XII</fullName>
    </submittedName>
</protein>
<evidence type="ECO:0000256" key="5">
    <source>
        <dbReference type="ARBA" id="ARBA00022670"/>
    </source>
</evidence>
<dbReference type="Gene3D" id="2.10.25.10">
    <property type="entry name" value="Laminin"/>
    <property type="match status" value="1"/>
</dbReference>
<dbReference type="PROSITE" id="PS50026">
    <property type="entry name" value="EGF_3"/>
    <property type="match status" value="1"/>
</dbReference>
<gene>
    <name evidence="19" type="primary">F12</name>
    <name evidence="19" type="ORF">Y1Q_0015748</name>
</gene>
<dbReference type="PROSITE" id="PS00022">
    <property type="entry name" value="EGF_1"/>
    <property type="match status" value="1"/>
</dbReference>
<proteinExistence type="predicted"/>
<dbReference type="EMBL" id="AKHW03002567">
    <property type="protein sequence ID" value="KYO37834.1"/>
    <property type="molecule type" value="Genomic_DNA"/>
</dbReference>
<dbReference type="SUPFAM" id="SSF57440">
    <property type="entry name" value="Kringle-like"/>
    <property type="match status" value="1"/>
</dbReference>
<dbReference type="InterPro" id="IPR012224">
    <property type="entry name" value="Pept_S1A_FX"/>
</dbReference>
<accession>A0A151NM16</accession>
<feature type="domain" description="EGF-like" evidence="16">
    <location>
        <begin position="50"/>
        <end position="86"/>
    </location>
</feature>
<feature type="domain" description="Kringle" evidence="17">
    <location>
        <begin position="120"/>
        <end position="202"/>
    </location>
</feature>
<comment type="caution">
    <text evidence="13">Lacks conserved residue(s) required for the propagation of feature annotation.</text>
</comment>
<dbReference type="Gene3D" id="2.40.20.10">
    <property type="entry name" value="Plasminogen Kringle 4"/>
    <property type="match status" value="1"/>
</dbReference>
<dbReference type="PROSITE" id="PS00021">
    <property type="entry name" value="KRINGLE_1"/>
    <property type="match status" value="1"/>
</dbReference>
<evidence type="ECO:0000256" key="9">
    <source>
        <dbReference type="ARBA" id="ARBA00022825"/>
    </source>
</evidence>
<sequence>MDSWAEPGTSCGESTCQPGWQRALGLQGCATTGNYDRDRKWAPCGHHEAATEPCKRNPCQNNGSCETRGAGYRCACPPGFHGHHCHKESCYDAQSLAHFQEGQKWLRVGPAGLEDYLGQACYSGNGAGYRGTAGTTLSGAPCLRWDSDLLSHELSSSAVGAAALLGLGGHAFCRNPDNDMQPWCYALQDDQLTWGFCRLPPCLPRAGGTAAPEDTGSQAEADVGAKAEVGPDGDPVRACGERFGKSRSQRGRVVGGLVALPGAHPYAAALRLGGGFCGGSLLASCWLLTAAHCLEHRPNISDIRVGLGLSRYSTDTPGAAELEVDSYLLHDNYSQATKHNDIALLRLKADATGHCATFSRTIQPVCLPEAPEPEEPGQLCTVAGWGHLYEDAEALSEQLQEAVVPLVPHEQCSSAALHGARVTADMLCAGDPDGGSDACQGDSGGPLVCEERGRATLRGVVSWGVGCGEQNKPGVYTRVARYLAWIRAAMA</sequence>
<dbReference type="GO" id="GO:0005791">
    <property type="term" value="C:rough endoplasmic reticulum"/>
    <property type="evidence" value="ECO:0007669"/>
    <property type="project" value="TreeGrafter"/>
</dbReference>
<dbReference type="PROSITE" id="PS50070">
    <property type="entry name" value="KRINGLE_2"/>
    <property type="match status" value="1"/>
</dbReference>
<keyword evidence="20" id="KW-1185">Reference proteome</keyword>
<dbReference type="InterPro" id="IPR043504">
    <property type="entry name" value="Peptidase_S1_PA_chymotrypsin"/>
</dbReference>
<dbReference type="InterPro" id="IPR000001">
    <property type="entry name" value="Kringle"/>
</dbReference>
<evidence type="ECO:0000256" key="2">
    <source>
        <dbReference type="ARBA" id="ARBA00022525"/>
    </source>
</evidence>
<keyword evidence="3 13" id="KW-0245">EGF-like domain</keyword>
<dbReference type="InterPro" id="IPR009003">
    <property type="entry name" value="Peptidase_S1_PA"/>
</dbReference>
<keyword evidence="10 13" id="KW-1015">Disulfide bond</keyword>
<dbReference type="SMART" id="SM00020">
    <property type="entry name" value="Tryp_SPc"/>
    <property type="match status" value="1"/>
</dbReference>
<keyword evidence="5 15" id="KW-0645">Protease</keyword>
<dbReference type="CDD" id="cd00054">
    <property type="entry name" value="EGF_CA"/>
    <property type="match status" value="1"/>
</dbReference>
<evidence type="ECO:0000256" key="12">
    <source>
        <dbReference type="PIRSR" id="PIRSR001143-1"/>
    </source>
</evidence>
<dbReference type="PROSITE" id="PS00135">
    <property type="entry name" value="TRYPSIN_SER"/>
    <property type="match status" value="1"/>
</dbReference>
<dbReference type="InterPro" id="IPR018056">
    <property type="entry name" value="Kringle_CS"/>
</dbReference>
<evidence type="ECO:0000259" key="18">
    <source>
        <dbReference type="PROSITE" id="PS50240"/>
    </source>
</evidence>
<keyword evidence="8 15" id="KW-0378">Hydrolase</keyword>
<dbReference type="PIRSF" id="PIRSF001143">
    <property type="entry name" value="Factor_X"/>
    <property type="match status" value="1"/>
</dbReference>
<evidence type="ECO:0000256" key="4">
    <source>
        <dbReference type="ARBA" id="ARBA00022572"/>
    </source>
</evidence>
<dbReference type="GO" id="GO:0031638">
    <property type="term" value="P:zymogen activation"/>
    <property type="evidence" value="ECO:0007669"/>
    <property type="project" value="TreeGrafter"/>
</dbReference>
<organism evidence="19 20">
    <name type="scientific">Alligator mississippiensis</name>
    <name type="common">American alligator</name>
    <dbReference type="NCBI Taxonomy" id="8496"/>
    <lineage>
        <taxon>Eukaryota</taxon>
        <taxon>Metazoa</taxon>
        <taxon>Chordata</taxon>
        <taxon>Craniata</taxon>
        <taxon>Vertebrata</taxon>
        <taxon>Euteleostomi</taxon>
        <taxon>Archelosauria</taxon>
        <taxon>Archosauria</taxon>
        <taxon>Crocodylia</taxon>
        <taxon>Alligatoridae</taxon>
        <taxon>Alligatorinae</taxon>
        <taxon>Alligator</taxon>
    </lineage>
</organism>
<reference evidence="19 20" key="1">
    <citation type="journal article" date="2012" name="Genome Biol.">
        <title>Sequencing three crocodilian genomes to illuminate the evolution of archosaurs and amniotes.</title>
        <authorList>
            <person name="St John J.A."/>
            <person name="Braun E.L."/>
            <person name="Isberg S.R."/>
            <person name="Miles L.G."/>
            <person name="Chong A.Y."/>
            <person name="Gongora J."/>
            <person name="Dalzell P."/>
            <person name="Moran C."/>
            <person name="Bed'hom B."/>
            <person name="Abzhanov A."/>
            <person name="Burgess S.C."/>
            <person name="Cooksey A.M."/>
            <person name="Castoe T.A."/>
            <person name="Crawford N.G."/>
            <person name="Densmore L.D."/>
            <person name="Drew J.C."/>
            <person name="Edwards S.V."/>
            <person name="Faircloth B.C."/>
            <person name="Fujita M.K."/>
            <person name="Greenwold M.J."/>
            <person name="Hoffmann F.G."/>
            <person name="Howard J.M."/>
            <person name="Iguchi T."/>
            <person name="Janes D.E."/>
            <person name="Khan S.Y."/>
            <person name="Kohno S."/>
            <person name="de Koning A.J."/>
            <person name="Lance S.L."/>
            <person name="McCarthy F.M."/>
            <person name="McCormack J.E."/>
            <person name="Merchant M.E."/>
            <person name="Peterson D.G."/>
            <person name="Pollock D.D."/>
            <person name="Pourmand N."/>
            <person name="Raney B.J."/>
            <person name="Roessler K.A."/>
            <person name="Sanford J.R."/>
            <person name="Sawyer R.H."/>
            <person name="Schmidt C.J."/>
            <person name="Triplett E.W."/>
            <person name="Tuberville T.D."/>
            <person name="Venegas-Anaya M."/>
            <person name="Howard J.T."/>
            <person name="Jarvis E.D."/>
            <person name="Guillette L.J.Jr."/>
            <person name="Glenn T.C."/>
            <person name="Green R.E."/>
            <person name="Ray D.A."/>
        </authorList>
    </citation>
    <scope>NUCLEOTIDE SEQUENCE [LARGE SCALE GENOMIC DNA]</scope>
    <source>
        <strain evidence="19">KSC_2009_1</strain>
    </source>
</reference>
<dbReference type="SUPFAM" id="SSF50494">
    <property type="entry name" value="Trypsin-like serine proteases"/>
    <property type="match status" value="1"/>
</dbReference>
<dbReference type="FunFam" id="2.10.25.10:FF:000066">
    <property type="entry name" value="FAT atypical cadherin 4"/>
    <property type="match status" value="1"/>
</dbReference>
<evidence type="ECO:0000256" key="3">
    <source>
        <dbReference type="ARBA" id="ARBA00022536"/>
    </source>
</evidence>
<evidence type="ECO:0000256" key="6">
    <source>
        <dbReference type="ARBA" id="ARBA00022729"/>
    </source>
</evidence>
<dbReference type="GO" id="GO:0005615">
    <property type="term" value="C:extracellular space"/>
    <property type="evidence" value="ECO:0007669"/>
    <property type="project" value="TreeGrafter"/>
</dbReference>
<comment type="subcellular location">
    <subcellularLocation>
        <location evidence="1">Secreted</location>
    </subcellularLocation>
</comment>
<dbReference type="Pfam" id="PF00089">
    <property type="entry name" value="Trypsin"/>
    <property type="match status" value="1"/>
</dbReference>
<dbReference type="PRINTS" id="PR00018">
    <property type="entry name" value="KRINGLE"/>
</dbReference>
<dbReference type="InterPro" id="IPR050127">
    <property type="entry name" value="Serine_Proteases_S1"/>
</dbReference>
<dbReference type="InterPro" id="IPR013806">
    <property type="entry name" value="Kringle-like"/>
</dbReference>
<comment type="function">
    <text evidence="11">Factor XII is a serum glycoprotein that participates in the initiation of blood coagulation, fibrinolysis, and the generation of bradykinin and angiotensin. Prekallikrein is cleaved by factor XII to form kallikrein, which then cleaves factor XII first to alpha-factor XIIa and then trypsin cleaves it to beta-factor XIIa. Alpha-factor XIIa activates factor XI to factor XIa.</text>
</comment>
<dbReference type="InterPro" id="IPR033116">
    <property type="entry name" value="TRYPSIN_SER"/>
</dbReference>
<evidence type="ECO:0000313" key="20">
    <source>
        <dbReference type="Proteomes" id="UP000050525"/>
    </source>
</evidence>
<feature type="active site" description="Charge relay system" evidence="12">
    <location>
        <position position="292"/>
    </location>
</feature>
<dbReference type="Pfam" id="PF00008">
    <property type="entry name" value="EGF"/>
    <property type="match status" value="1"/>
</dbReference>
<comment type="caution">
    <text evidence="19">The sequence shown here is derived from an EMBL/GenBank/DDBJ whole genome shotgun (WGS) entry which is preliminary data.</text>
</comment>
<dbReference type="STRING" id="8496.A0A151NM16"/>
<evidence type="ECO:0000256" key="7">
    <source>
        <dbReference type="ARBA" id="ARBA00022737"/>
    </source>
</evidence>
<dbReference type="GO" id="GO:0007596">
    <property type="term" value="P:blood coagulation"/>
    <property type="evidence" value="ECO:0007669"/>
    <property type="project" value="InterPro"/>
</dbReference>
<dbReference type="GO" id="GO:0005509">
    <property type="term" value="F:calcium ion binding"/>
    <property type="evidence" value="ECO:0007669"/>
    <property type="project" value="InterPro"/>
</dbReference>
<feature type="active site" description="Charge relay system" evidence="12">
    <location>
        <position position="443"/>
    </location>
</feature>
<dbReference type="AlphaFoldDB" id="A0A151NM16"/>
<dbReference type="Gene3D" id="2.40.10.10">
    <property type="entry name" value="Trypsin-like serine proteases"/>
    <property type="match status" value="1"/>
</dbReference>
<dbReference type="PANTHER" id="PTHR24264">
    <property type="entry name" value="TRYPSIN-RELATED"/>
    <property type="match status" value="1"/>
</dbReference>
<keyword evidence="2" id="KW-0964">Secreted</keyword>
<dbReference type="SMART" id="SM00181">
    <property type="entry name" value="EGF"/>
    <property type="match status" value="1"/>
</dbReference>
<name>A0A151NM16_ALLMI</name>
<feature type="active site" description="Charge relay system" evidence="12">
    <location>
        <position position="341"/>
    </location>
</feature>
<dbReference type="PANTHER" id="PTHR24264:SF46">
    <property type="entry name" value="COAGULATION FACTOR XII"/>
    <property type="match status" value="1"/>
</dbReference>
<feature type="domain" description="Peptidase S1" evidence="18">
    <location>
        <begin position="253"/>
        <end position="491"/>
    </location>
</feature>
<dbReference type="InterPro" id="IPR001314">
    <property type="entry name" value="Peptidase_S1A"/>
</dbReference>
<evidence type="ECO:0000256" key="10">
    <source>
        <dbReference type="ARBA" id="ARBA00023157"/>
    </source>
</evidence>
<dbReference type="FunFam" id="2.40.20.10:FF:000016">
    <property type="entry name" value="Coagulation factor XII"/>
    <property type="match status" value="1"/>
</dbReference>
<evidence type="ECO:0000256" key="13">
    <source>
        <dbReference type="PROSITE-ProRule" id="PRU00076"/>
    </source>
</evidence>
<dbReference type="SMART" id="SM00130">
    <property type="entry name" value="KR"/>
    <property type="match status" value="1"/>
</dbReference>
<dbReference type="GO" id="GO:0004252">
    <property type="term" value="F:serine-type endopeptidase activity"/>
    <property type="evidence" value="ECO:0007669"/>
    <property type="project" value="InterPro"/>
</dbReference>
<evidence type="ECO:0000256" key="11">
    <source>
        <dbReference type="ARBA" id="ARBA00037517"/>
    </source>
</evidence>
<dbReference type="PRINTS" id="PR00722">
    <property type="entry name" value="CHYMOTRYPSIN"/>
</dbReference>
<dbReference type="Pfam" id="PF00051">
    <property type="entry name" value="Kringle"/>
    <property type="match status" value="1"/>
</dbReference>
<dbReference type="PROSITE" id="PS50240">
    <property type="entry name" value="TRYPSIN_DOM"/>
    <property type="match status" value="1"/>
</dbReference>
<evidence type="ECO:0000256" key="1">
    <source>
        <dbReference type="ARBA" id="ARBA00004613"/>
    </source>
</evidence>
<dbReference type="CDD" id="cd00190">
    <property type="entry name" value="Tryp_SPc"/>
    <property type="match status" value="1"/>
</dbReference>
<dbReference type="Proteomes" id="UP000050525">
    <property type="component" value="Unassembled WGS sequence"/>
</dbReference>